<dbReference type="PANTHER" id="PTHR10559">
    <property type="entry name" value="TRANSCOBALAMIN-1/GASTRIC INTRINSIC FACTOR"/>
    <property type="match status" value="1"/>
</dbReference>
<evidence type="ECO:0000313" key="1">
    <source>
        <dbReference type="Ensembl" id="ENSEEEP00000006995.2"/>
    </source>
</evidence>
<reference evidence="2" key="2">
    <citation type="journal article" date="2017" name="Sci. Adv.">
        <title>A tail of two voltages: Proteomic comparison of the three electric organs of the electric eel.</title>
        <authorList>
            <person name="Traeger L.L."/>
            <person name="Sabat G."/>
            <person name="Barrett-Wilt G.A."/>
            <person name="Wells G.B."/>
            <person name="Sussman M.R."/>
        </authorList>
    </citation>
    <scope>NUCLEOTIDE SEQUENCE [LARGE SCALE GENOMIC DNA]</scope>
</reference>
<dbReference type="InterPro" id="IPR051588">
    <property type="entry name" value="Cobalamin_Transport"/>
</dbReference>
<organism evidence="1 2">
    <name type="scientific">Electrophorus electricus</name>
    <name type="common">Electric eel</name>
    <name type="synonym">Gymnotus electricus</name>
    <dbReference type="NCBI Taxonomy" id="8005"/>
    <lineage>
        <taxon>Eukaryota</taxon>
        <taxon>Metazoa</taxon>
        <taxon>Chordata</taxon>
        <taxon>Craniata</taxon>
        <taxon>Vertebrata</taxon>
        <taxon>Euteleostomi</taxon>
        <taxon>Actinopterygii</taxon>
        <taxon>Neopterygii</taxon>
        <taxon>Teleostei</taxon>
        <taxon>Ostariophysi</taxon>
        <taxon>Gymnotiformes</taxon>
        <taxon>Gymnotoidei</taxon>
        <taxon>Gymnotidae</taxon>
        <taxon>Electrophorus</taxon>
    </lineage>
</organism>
<evidence type="ECO:0008006" key="3">
    <source>
        <dbReference type="Google" id="ProtNLM"/>
    </source>
</evidence>
<dbReference type="GO" id="GO:0005615">
    <property type="term" value="C:extracellular space"/>
    <property type="evidence" value="ECO:0007669"/>
    <property type="project" value="TreeGrafter"/>
</dbReference>
<name>A0A4W4E6W2_ELEEL</name>
<dbReference type="AlphaFoldDB" id="A0A4W4E6W2"/>
<dbReference type="GO" id="GO:0031419">
    <property type="term" value="F:cobalamin binding"/>
    <property type="evidence" value="ECO:0007669"/>
    <property type="project" value="TreeGrafter"/>
</dbReference>
<dbReference type="OMA" id="GAMLRIQ"/>
<dbReference type="Gene3D" id="2.170.130.30">
    <property type="match status" value="1"/>
</dbReference>
<reference evidence="1" key="5">
    <citation type="submission" date="2025-09" db="UniProtKB">
        <authorList>
            <consortium name="Ensembl"/>
        </authorList>
    </citation>
    <scope>IDENTIFICATION</scope>
</reference>
<reference evidence="1" key="3">
    <citation type="submission" date="2020-05" db="EMBL/GenBank/DDBJ databases">
        <title>Electrophorus electricus (electric eel) genome, fEleEle1, primary haplotype.</title>
        <authorList>
            <person name="Myers G."/>
            <person name="Meyer A."/>
            <person name="Fedrigo O."/>
            <person name="Formenti G."/>
            <person name="Rhie A."/>
            <person name="Tracey A."/>
            <person name="Sims Y."/>
            <person name="Jarvis E.D."/>
        </authorList>
    </citation>
    <scope>NUCLEOTIDE SEQUENCE [LARGE SCALE GENOMIC DNA]</scope>
</reference>
<accession>A0A4W4E6W2</accession>
<protein>
    <recommendedName>
        <fullName evidence="3">DUF4430 domain-containing protein</fullName>
    </recommendedName>
</protein>
<reference evidence="1" key="4">
    <citation type="submission" date="2025-08" db="UniProtKB">
        <authorList>
            <consortium name="Ensembl"/>
        </authorList>
    </citation>
    <scope>IDENTIFICATION</scope>
</reference>
<dbReference type="GO" id="GO:0015889">
    <property type="term" value="P:cobalamin transport"/>
    <property type="evidence" value="ECO:0007669"/>
    <property type="project" value="TreeGrafter"/>
</dbReference>
<dbReference type="GeneTree" id="ENSGT00390000014712"/>
<dbReference type="PANTHER" id="PTHR10559:SF18">
    <property type="entry name" value="TRANSCOBALAMIN II"/>
    <property type="match status" value="1"/>
</dbReference>
<dbReference type="Ensembl" id="ENSEEET00000007094.2">
    <property type="protein sequence ID" value="ENSEEEP00000006995.2"/>
    <property type="gene ID" value="ENSEEEG00000003686.2"/>
</dbReference>
<sequence>IYNSNITNQKNLTYSTNIAYRGILLGALRTLENNGKLNFTVTEDPNYGPFLKSVNGVEGNSADQTYWEILSQLQNGTIIRPDVGMGCYIPRQYNVVILKFTTWCTKRRQLCDTHQISS</sequence>
<keyword evidence="2" id="KW-1185">Reference proteome</keyword>
<dbReference type="Proteomes" id="UP000314983">
    <property type="component" value="Chromosome 15"/>
</dbReference>
<evidence type="ECO:0000313" key="2">
    <source>
        <dbReference type="Proteomes" id="UP000314983"/>
    </source>
</evidence>
<reference evidence="2" key="1">
    <citation type="journal article" date="2014" name="Science">
        <title>Nonhuman genetics. Genomic basis for the convergent evolution of electric organs.</title>
        <authorList>
            <person name="Gallant J.R."/>
            <person name="Traeger L.L."/>
            <person name="Volkening J.D."/>
            <person name="Moffett H."/>
            <person name="Chen P.H."/>
            <person name="Novina C.D."/>
            <person name="Phillips G.N.Jr."/>
            <person name="Anand R."/>
            <person name="Wells G.B."/>
            <person name="Pinch M."/>
            <person name="Guth R."/>
            <person name="Unguez G.A."/>
            <person name="Albert J.S."/>
            <person name="Zakon H.H."/>
            <person name="Samanta M.P."/>
            <person name="Sussman M.R."/>
        </authorList>
    </citation>
    <scope>NUCLEOTIDE SEQUENCE [LARGE SCALE GENOMIC DNA]</scope>
</reference>
<proteinExistence type="predicted"/>